<keyword evidence="3" id="KW-1185">Reference proteome</keyword>
<organism evidence="2 3">
    <name type="scientific">Chryseobacterium tagetis</name>
    <dbReference type="NCBI Taxonomy" id="2801334"/>
    <lineage>
        <taxon>Bacteria</taxon>
        <taxon>Pseudomonadati</taxon>
        <taxon>Bacteroidota</taxon>
        <taxon>Flavobacteriia</taxon>
        <taxon>Flavobacteriales</taxon>
        <taxon>Weeksellaceae</taxon>
        <taxon>Chryseobacterium group</taxon>
        <taxon>Chryseobacterium</taxon>
    </lineage>
</organism>
<protein>
    <recommendedName>
        <fullName evidence="4">DUF2812 domain-containing protein</fullName>
    </recommendedName>
</protein>
<gene>
    <name evidence="2" type="ORF">JI747_000175</name>
</gene>
<keyword evidence="1" id="KW-0812">Transmembrane</keyword>
<sequence>MEYLPFEHLIYKTNLSEQEVLTRLSDFIDKKKIRIFRNNITKEYEGTIDGNSFEISRIIKGRNSFQPQISGEIRQNNYETQIEIKMRLHWSVFIFLLFWCVFVCCALIMIFTNGEKISAVSFMPLLMLLVAYLFTMFGFKIESKRSKKDLEKMLDAKIIKK</sequence>
<accession>A0ABS7ZV04</accession>
<evidence type="ECO:0000313" key="2">
    <source>
        <dbReference type="EMBL" id="MCA6065569.1"/>
    </source>
</evidence>
<name>A0ABS7ZV04_9FLAO</name>
<evidence type="ECO:0008006" key="4">
    <source>
        <dbReference type="Google" id="ProtNLM"/>
    </source>
</evidence>
<reference evidence="2 3" key="1">
    <citation type="submission" date="2021-09" db="EMBL/GenBank/DDBJ databases">
        <title>Genome sequencing and assembly of Chryseobacterium sp. RG1.</title>
        <authorList>
            <person name="Chhetri G."/>
        </authorList>
    </citation>
    <scope>NUCLEOTIDE SEQUENCE [LARGE SCALE GENOMIC DNA]</scope>
    <source>
        <strain evidence="2 3">RG1</strain>
    </source>
</reference>
<evidence type="ECO:0000313" key="3">
    <source>
        <dbReference type="Proteomes" id="UP000618240"/>
    </source>
</evidence>
<feature type="transmembrane region" description="Helical" evidence="1">
    <location>
        <begin position="90"/>
        <end position="111"/>
    </location>
</feature>
<keyword evidence="1" id="KW-1133">Transmembrane helix</keyword>
<comment type="caution">
    <text evidence="2">The sequence shown here is derived from an EMBL/GenBank/DDBJ whole genome shotgun (WGS) entry which is preliminary data.</text>
</comment>
<dbReference type="RefSeq" id="WP_225685430.1">
    <property type="nucleotide sequence ID" value="NZ_JAERSE020000001.1"/>
</dbReference>
<keyword evidence="1" id="KW-0472">Membrane</keyword>
<dbReference type="EMBL" id="JAERSE020000001">
    <property type="protein sequence ID" value="MCA6065569.1"/>
    <property type="molecule type" value="Genomic_DNA"/>
</dbReference>
<proteinExistence type="predicted"/>
<feature type="transmembrane region" description="Helical" evidence="1">
    <location>
        <begin position="117"/>
        <end position="139"/>
    </location>
</feature>
<evidence type="ECO:0000256" key="1">
    <source>
        <dbReference type="SAM" id="Phobius"/>
    </source>
</evidence>
<dbReference type="Proteomes" id="UP000618240">
    <property type="component" value="Unassembled WGS sequence"/>
</dbReference>